<dbReference type="Proteomes" id="UP000621856">
    <property type="component" value="Unassembled WGS sequence"/>
</dbReference>
<evidence type="ECO:0000313" key="3">
    <source>
        <dbReference type="Proteomes" id="UP000621856"/>
    </source>
</evidence>
<reference evidence="1" key="3">
    <citation type="submission" date="2020-09" db="EMBL/GenBank/DDBJ databases">
        <authorList>
            <person name="Sun Q."/>
            <person name="Zhou Y."/>
        </authorList>
    </citation>
    <scope>NUCLEOTIDE SEQUENCE</scope>
    <source>
        <strain evidence="1">CGMCC 1.14984</strain>
    </source>
</reference>
<sequence>METLVPVTQHGVIKRPLVTMRLHYMADALVIDLLPRAVYLEKPDLDDLAADNPIHGTLQGAGEVVADDHYLRLTFDFIEALAFSTVEQGAHPAAWETDDEAMPVHEGQDRPYPFVEVRGSSWCKTVPSEPTHFRIVTMNNRLDLLAYEPKSQWMDRP</sequence>
<evidence type="ECO:0000313" key="1">
    <source>
        <dbReference type="EMBL" id="GGH95390.1"/>
    </source>
</evidence>
<dbReference type="AlphaFoldDB" id="A0A8J3A344"/>
<gene>
    <name evidence="2" type="ORF">FF098_005840</name>
    <name evidence="1" type="ORF">GCM10011355_11810</name>
</gene>
<accession>A0A8J3A344</accession>
<dbReference type="EMBL" id="BMGZ01000001">
    <property type="protein sequence ID" value="GGH95390.1"/>
    <property type="molecule type" value="Genomic_DNA"/>
</dbReference>
<reference evidence="1" key="1">
    <citation type="journal article" date="2014" name="Int. J. Syst. Evol. Microbiol.">
        <title>Complete genome sequence of Corynebacterium casei LMG S-19264T (=DSM 44701T), isolated from a smear-ripened cheese.</title>
        <authorList>
            <consortium name="US DOE Joint Genome Institute (JGI-PGF)"/>
            <person name="Walter F."/>
            <person name="Albersmeier A."/>
            <person name="Kalinowski J."/>
            <person name="Ruckert C."/>
        </authorList>
    </citation>
    <scope>NUCLEOTIDE SEQUENCE</scope>
    <source>
        <strain evidence="1">CGMCC 1.14984</strain>
    </source>
</reference>
<reference evidence="2 4" key="2">
    <citation type="submission" date="2020-02" db="EMBL/GenBank/DDBJ databases">
        <title>Genome sequence of Parvularcula flava strain NH6-79.</title>
        <authorList>
            <person name="Abdul Karim M.H."/>
            <person name="Lam M.Q."/>
            <person name="Chen S.J."/>
            <person name="Yahya A."/>
            <person name="Shahir S."/>
            <person name="Shamsir M.S."/>
            <person name="Chong C.S."/>
        </authorList>
    </citation>
    <scope>NUCLEOTIDE SEQUENCE [LARGE SCALE GENOMIC DNA]</scope>
    <source>
        <strain evidence="2 4">NH6-79</strain>
    </source>
</reference>
<protein>
    <submittedName>
        <fullName evidence="1">Uncharacterized protein</fullName>
    </submittedName>
</protein>
<dbReference type="RefSeq" id="WP_155138361.1">
    <property type="nucleotide sequence ID" value="NZ_BMGZ01000001.1"/>
</dbReference>
<organism evidence="1 3">
    <name type="scientific">Aquisalinus luteolus</name>
    <dbReference type="NCBI Taxonomy" id="1566827"/>
    <lineage>
        <taxon>Bacteria</taxon>
        <taxon>Pseudomonadati</taxon>
        <taxon>Pseudomonadota</taxon>
        <taxon>Alphaproteobacteria</taxon>
        <taxon>Parvularculales</taxon>
        <taxon>Parvularculaceae</taxon>
        <taxon>Aquisalinus</taxon>
    </lineage>
</organism>
<keyword evidence="4" id="KW-1185">Reference proteome</keyword>
<comment type="caution">
    <text evidence="1">The sequence shown here is derived from an EMBL/GenBank/DDBJ whole genome shotgun (WGS) entry which is preliminary data.</text>
</comment>
<dbReference type="EMBL" id="VCJR02000001">
    <property type="protein sequence ID" value="NHK27421.1"/>
    <property type="molecule type" value="Genomic_DNA"/>
</dbReference>
<evidence type="ECO:0000313" key="4">
    <source>
        <dbReference type="Proteomes" id="UP000818603"/>
    </source>
</evidence>
<name>A0A8J3A344_9PROT</name>
<proteinExistence type="predicted"/>
<evidence type="ECO:0000313" key="2">
    <source>
        <dbReference type="EMBL" id="NHK27421.1"/>
    </source>
</evidence>
<dbReference type="Proteomes" id="UP000818603">
    <property type="component" value="Unassembled WGS sequence"/>
</dbReference>